<dbReference type="EMBL" id="JAAALK010000286">
    <property type="protein sequence ID" value="KAG8063375.1"/>
    <property type="molecule type" value="Genomic_DNA"/>
</dbReference>
<feature type="compositionally biased region" description="Basic and acidic residues" evidence="4">
    <location>
        <begin position="797"/>
        <end position="819"/>
    </location>
</feature>
<comment type="caution">
    <text evidence="6">The sequence shown here is derived from an EMBL/GenBank/DDBJ whole genome shotgun (WGS) entry which is preliminary data.</text>
</comment>
<name>A0A8J5VEI7_ZIZPA</name>
<feature type="region of interest" description="Disordered" evidence="4">
    <location>
        <begin position="120"/>
        <end position="153"/>
    </location>
</feature>
<gene>
    <name evidence="6" type="ORF">GUJ93_ZPchr0003g18536</name>
</gene>
<feature type="compositionally biased region" description="Polar residues" evidence="4">
    <location>
        <begin position="1468"/>
        <end position="1483"/>
    </location>
</feature>
<dbReference type="InterPro" id="IPR055300">
    <property type="entry name" value="CWZF3/5/7"/>
</dbReference>
<keyword evidence="1" id="KW-0479">Metal-binding</keyword>
<feature type="compositionally biased region" description="Polar residues" evidence="4">
    <location>
        <begin position="1140"/>
        <end position="1149"/>
    </location>
</feature>
<protein>
    <recommendedName>
        <fullName evidence="5">CW-type domain-containing protein</fullName>
    </recommendedName>
</protein>
<feature type="compositionally biased region" description="Basic and acidic residues" evidence="4">
    <location>
        <begin position="1250"/>
        <end position="1300"/>
    </location>
</feature>
<feature type="compositionally biased region" description="Polar residues" evidence="4">
    <location>
        <begin position="1053"/>
        <end position="1089"/>
    </location>
</feature>
<reference evidence="6" key="2">
    <citation type="submission" date="2021-02" db="EMBL/GenBank/DDBJ databases">
        <authorList>
            <person name="Kimball J.A."/>
            <person name="Haas M.W."/>
            <person name="Macchietto M."/>
            <person name="Kono T."/>
            <person name="Duquette J."/>
            <person name="Shao M."/>
        </authorList>
    </citation>
    <scope>NUCLEOTIDE SEQUENCE</scope>
    <source>
        <tissue evidence="6">Fresh leaf tissue</tissue>
    </source>
</reference>
<feature type="compositionally biased region" description="Low complexity" evidence="4">
    <location>
        <begin position="1038"/>
        <end position="1052"/>
    </location>
</feature>
<feature type="domain" description="CW-type" evidence="5">
    <location>
        <begin position="662"/>
        <end position="715"/>
    </location>
</feature>
<feature type="region of interest" description="Disordered" evidence="4">
    <location>
        <begin position="1"/>
        <end position="43"/>
    </location>
</feature>
<evidence type="ECO:0000259" key="5">
    <source>
        <dbReference type="PROSITE" id="PS51050"/>
    </source>
</evidence>
<feature type="compositionally biased region" description="Basic and acidic residues" evidence="4">
    <location>
        <begin position="1190"/>
        <end position="1203"/>
    </location>
</feature>
<dbReference type="Pfam" id="PF24756">
    <property type="entry name" value="THD_CWZF3-5-7"/>
    <property type="match status" value="1"/>
</dbReference>
<feature type="compositionally biased region" description="Polar residues" evidence="4">
    <location>
        <begin position="120"/>
        <end position="132"/>
    </location>
</feature>
<keyword evidence="2" id="KW-0863">Zinc-finger</keyword>
<dbReference type="InterPro" id="IPR011124">
    <property type="entry name" value="Znf_CW"/>
</dbReference>
<feature type="compositionally biased region" description="Basic and acidic residues" evidence="4">
    <location>
        <begin position="1"/>
        <end position="10"/>
    </location>
</feature>
<evidence type="ECO:0000256" key="3">
    <source>
        <dbReference type="ARBA" id="ARBA00022833"/>
    </source>
</evidence>
<feature type="compositionally biased region" description="Basic and acidic residues" evidence="4">
    <location>
        <begin position="317"/>
        <end position="326"/>
    </location>
</feature>
<reference evidence="6" key="1">
    <citation type="journal article" date="2021" name="bioRxiv">
        <title>Whole Genome Assembly and Annotation of Northern Wild Rice, Zizania palustris L., Supports a Whole Genome Duplication in the Zizania Genus.</title>
        <authorList>
            <person name="Haas M."/>
            <person name="Kono T."/>
            <person name="Macchietto M."/>
            <person name="Millas R."/>
            <person name="McGilp L."/>
            <person name="Shao M."/>
            <person name="Duquette J."/>
            <person name="Hirsch C.N."/>
            <person name="Kimball J."/>
        </authorList>
    </citation>
    <scope>NUCLEOTIDE SEQUENCE</scope>
    <source>
        <tissue evidence="6">Fresh leaf tissue</tissue>
    </source>
</reference>
<dbReference type="InterPro" id="IPR056406">
    <property type="entry name" value="THD_CWZF3/5/7"/>
</dbReference>
<evidence type="ECO:0000313" key="6">
    <source>
        <dbReference type="EMBL" id="KAG8063375.1"/>
    </source>
</evidence>
<dbReference type="OrthoDB" id="757982at2759"/>
<evidence type="ECO:0000256" key="4">
    <source>
        <dbReference type="SAM" id="MobiDB-lite"/>
    </source>
</evidence>
<feature type="region of interest" description="Disordered" evidence="4">
    <location>
        <begin position="1119"/>
        <end position="1149"/>
    </location>
</feature>
<sequence length="1636" mass="178965">MLSVRGRQEGFRAGPRPGVADDGELEEGEAFPDDEGNSNSAVGRGFVDPDVALSYIDEKIQHILGHFQKDFEGGVSAENLGSKFGGYGSFLPTYQHSPSPLPQTRSPPKVANIGTSRSPYQQSAESMGQYPSSVAAESISRNNGSTAPSPGDLCKKEICSSTNGEKGSVACSDSLNSSFNGSDQKTLKVRIKVGSTNALARQNAAIYSGLGLDISSSSSMEGCPDGLEGQSPEFSNVPYESPRTILQIMTYFSVPGGFLLSPLHGNILKLTNKAAQLVKKWDTNMDVRNVPRASDGHSKLSLSSGHDKGHASKKMKHDGMKKKSIDAKTRKYTSTASAIMGKDANVEIPVGQVSVSGSHSIPYPSGVPNTELKGVSQSTEESTKAACSKQQMGCNDLGTVKIEATKTEITKHTEENNSFDSSGNGCLVPKGEEKLKASKVDMTSEDRNITSHKYYSYDRKKESKINPERTFEPVMVDFEGNEDKKDWDDVPSDDLNMVPGKETFASDKTVEGNSRTEVKQMQKEHKTNATAPSNFLEDDNCTHSSIVINDRKIDSHIKFNNFENKSKAKSHKDLGENLPKRTIGNIEGGSLENISAQGDLRRKEKMMNSDNEKEFPVSGAAKKEIPGRVKHDIFPASEQHQLHMPSNSRITTTNAASLPALDVIKDNWVHCDMCHKWRLLPHGTNTSMFPKKWKCSMLDWLPGMNRCDISEDQTTNALRSLSTLDATPIPVTDVSLGGPHTKHAGAAASSTYNINEQLGQSRKRKNALKDENCLVESSYPIPASMTLLSNHQQAPTKNKDAVDSEHYPHERDSVIKHDLGPASKSADLVAERQKSKHKSRSNHSDGGDLMEKSKRHSNQKTEEELIEMSTRHLRKLKKKINIILIEIGKINGEISLHKEKASRYGILEKPKRINDEDVAFHEKMKEHPVDVNILDLSGKKKTVKEWESQHSSMDHTSNVAQNENLKERMEKIVRSEARPGEVQDADTLLTSAGGHLTNELVADNKCVTCKEGPPELWANQPPLNLAEPTRKDVARLQSSTAATSSSSKISSSWRNKNSQEAKGSPVESVSSSPLKNSNIEKISKASNTGKDGALNGDSSIMHTPVKYPSTEVGLLHAGQQTRNSESQAAGDPILRGSLQGGSDSNNKDVAQSTHAIVSGVTHLEKGLDNNRPKVSWRKGLAGNDSAVGEGDNHLCSSDKRISDMHGPPLQPDQQDRFNPRATADSTEHKSKNNTPPCQGRNGSGNFFSDGNKEIEMSSRKDKLRPRIDNQDMQKPISKDTHSHMKESKPEVHTNRVKSDASKNNTQVRLNLENGVQHGTLGQAISNPLDSMSPNRRDGNMVAFALKEARDLKHKANHLKDKGLELESMGLYFEAALKFLHVASLLEIPNLESSRPGDAAQSMKLYSETAKLCNFCANAYERRKKMASAALAYKCVEVAYLKAAYYKHPSASKDRQELQAVVQIAPGESPSSSASDIDNLNSHGVSKAHSTKDGNSPHVAGNHLPLPVRNQAHLLRLLAYTNDVSCAFDASRKSQVAIASAAGNQEKGKGVDDGLASFGEFSLDYQLLREWIHLRLLQEANDVLALKTVLKWGRGDKLAVLTRTNIFYLMESCLVDTSARLTGFRKGRCGGVDHELY</sequence>
<feature type="region of interest" description="Disordered" evidence="4">
    <location>
        <begin position="1161"/>
        <end position="1301"/>
    </location>
</feature>
<proteinExistence type="predicted"/>
<dbReference type="PANTHER" id="PTHR46524">
    <property type="entry name" value="CW-TYPE ZINC FINGER"/>
    <property type="match status" value="1"/>
</dbReference>
<feature type="compositionally biased region" description="Polar residues" evidence="4">
    <location>
        <begin position="139"/>
        <end position="148"/>
    </location>
</feature>
<dbReference type="Proteomes" id="UP000729402">
    <property type="component" value="Unassembled WGS sequence"/>
</dbReference>
<feature type="compositionally biased region" description="Acidic residues" evidence="4">
    <location>
        <begin position="21"/>
        <end position="36"/>
    </location>
</feature>
<feature type="region of interest" description="Disordered" evidence="4">
    <location>
        <begin position="1466"/>
        <end position="1502"/>
    </location>
</feature>
<dbReference type="PROSITE" id="PS51050">
    <property type="entry name" value="ZF_CW"/>
    <property type="match status" value="1"/>
</dbReference>
<feature type="compositionally biased region" description="Basic and acidic residues" evidence="4">
    <location>
        <begin position="842"/>
        <end position="852"/>
    </location>
</feature>
<feature type="region of interest" description="Disordered" evidence="4">
    <location>
        <begin position="1032"/>
        <end position="1104"/>
    </location>
</feature>
<evidence type="ECO:0000256" key="1">
    <source>
        <dbReference type="ARBA" id="ARBA00022723"/>
    </source>
</evidence>
<keyword evidence="7" id="KW-1185">Reference proteome</keyword>
<feature type="region of interest" description="Disordered" evidence="4">
    <location>
        <begin position="791"/>
        <end position="863"/>
    </location>
</feature>
<accession>A0A8J5VEI7</accession>
<dbReference type="PANTHER" id="PTHR46524:SF7">
    <property type="entry name" value="CW-TYPE ZINC FINGER"/>
    <property type="match status" value="1"/>
</dbReference>
<feature type="compositionally biased region" description="Basic and acidic residues" evidence="4">
    <location>
        <begin position="1162"/>
        <end position="1171"/>
    </location>
</feature>
<dbReference type="GO" id="GO:0008270">
    <property type="term" value="F:zinc ion binding"/>
    <property type="evidence" value="ECO:0007669"/>
    <property type="project" value="UniProtKB-KW"/>
</dbReference>
<evidence type="ECO:0000313" key="7">
    <source>
        <dbReference type="Proteomes" id="UP000729402"/>
    </source>
</evidence>
<dbReference type="Pfam" id="PF07496">
    <property type="entry name" value="zf-CW"/>
    <property type="match status" value="1"/>
</dbReference>
<feature type="region of interest" description="Disordered" evidence="4">
    <location>
        <begin position="289"/>
        <end position="326"/>
    </location>
</feature>
<keyword evidence="3" id="KW-0862">Zinc</keyword>
<evidence type="ECO:0000256" key="2">
    <source>
        <dbReference type="ARBA" id="ARBA00022771"/>
    </source>
</evidence>
<organism evidence="6 7">
    <name type="scientific">Zizania palustris</name>
    <name type="common">Northern wild rice</name>
    <dbReference type="NCBI Taxonomy" id="103762"/>
    <lineage>
        <taxon>Eukaryota</taxon>
        <taxon>Viridiplantae</taxon>
        <taxon>Streptophyta</taxon>
        <taxon>Embryophyta</taxon>
        <taxon>Tracheophyta</taxon>
        <taxon>Spermatophyta</taxon>
        <taxon>Magnoliopsida</taxon>
        <taxon>Liliopsida</taxon>
        <taxon>Poales</taxon>
        <taxon>Poaceae</taxon>
        <taxon>BOP clade</taxon>
        <taxon>Oryzoideae</taxon>
        <taxon>Oryzeae</taxon>
        <taxon>Zizaniinae</taxon>
        <taxon>Zizania</taxon>
    </lineage>
</organism>